<reference evidence="1" key="1">
    <citation type="submission" date="2021-11" db="EMBL/GenBank/DDBJ databases">
        <title>Fusarium solani-melongenae Genome sequencing and assembly.</title>
        <authorList>
            <person name="Xie S."/>
            <person name="Huang L."/>
            <person name="Zhang X."/>
        </authorList>
    </citation>
    <scope>NUCLEOTIDE SEQUENCE</scope>
    <source>
        <strain evidence="1">CRI 24-3</strain>
    </source>
</reference>
<proteinExistence type="predicted"/>
<name>A0ACD3YUQ6_FUSSC</name>
<gene>
    <name evidence="1" type="ORF">LCI18_003567</name>
</gene>
<dbReference type="Proteomes" id="UP000830768">
    <property type="component" value="Chromosome 3"/>
</dbReference>
<dbReference type="EMBL" id="CP090032">
    <property type="protein sequence ID" value="UPK92632.1"/>
    <property type="molecule type" value="Genomic_DNA"/>
</dbReference>
<sequence>MDPMKLETFSDEGFVSLFDGKTLDGWHAAPRVYPGAPDDEEHIRLSTIAAGHPATWNANDGEIVGRQSTRPYGGYLVSDKAYGEFELVLEAKPDWPADTGVMLRRRPDSMHGLQLLLDHRQSGSIGGFYGNDIGGFHAVHFNVDVTRDSVGEPNGLQLQDPETTVEEITQAKRDLLSYTCEPEDFIKVWKWADWNELRVRCTGGALPVLTSWVNGLKVAELDVSRIKWPGFVAEDVASLLSPRGHIALEVHDNDRIMGDARWAEGAACRWRNIRIKKLD</sequence>
<evidence type="ECO:0000313" key="1">
    <source>
        <dbReference type="EMBL" id="UPK92632.1"/>
    </source>
</evidence>
<keyword evidence="2" id="KW-1185">Reference proteome</keyword>
<protein>
    <submittedName>
        <fullName evidence="1">Uncharacterized protein</fullName>
    </submittedName>
</protein>
<organism evidence="1 2">
    <name type="scientific">Fusarium solani subsp. cucurbitae</name>
    <name type="common">Neocosmosporum cucurbitae</name>
    <dbReference type="NCBI Taxonomy" id="2747967"/>
    <lineage>
        <taxon>Eukaryota</taxon>
        <taxon>Fungi</taxon>
        <taxon>Dikarya</taxon>
        <taxon>Ascomycota</taxon>
        <taxon>Pezizomycotina</taxon>
        <taxon>Sordariomycetes</taxon>
        <taxon>Hypocreomycetidae</taxon>
        <taxon>Hypocreales</taxon>
        <taxon>Nectriaceae</taxon>
        <taxon>Fusarium</taxon>
        <taxon>Fusarium solani species complex</taxon>
    </lineage>
</organism>
<accession>A0ACD3YUQ6</accession>
<evidence type="ECO:0000313" key="2">
    <source>
        <dbReference type="Proteomes" id="UP000830768"/>
    </source>
</evidence>